<keyword evidence="8 14" id="KW-0808">Transferase</keyword>
<evidence type="ECO:0000256" key="6">
    <source>
        <dbReference type="ARBA" id="ARBA00022519"/>
    </source>
</evidence>
<dbReference type="RefSeq" id="WP_312644356.1">
    <property type="nucleotide sequence ID" value="NZ_CP116967.1"/>
</dbReference>
<proteinExistence type="inferred from homology"/>
<dbReference type="SUPFAM" id="SSF53448">
    <property type="entry name" value="Nucleotide-diphospho-sugar transferases"/>
    <property type="match status" value="1"/>
</dbReference>
<dbReference type="InterPro" id="IPR001173">
    <property type="entry name" value="Glyco_trans_2-like"/>
</dbReference>
<dbReference type="Proteomes" id="UP001302719">
    <property type="component" value="Chromosome"/>
</dbReference>
<keyword evidence="11 12" id="KW-0472">Membrane</keyword>
<dbReference type="PANTHER" id="PTHR43867">
    <property type="entry name" value="CELLULOSE SYNTHASE CATALYTIC SUBUNIT A [UDP-FORMING]"/>
    <property type="match status" value="1"/>
</dbReference>
<dbReference type="CDD" id="cd04191">
    <property type="entry name" value="Glucan_BSP_MdoH"/>
    <property type="match status" value="1"/>
</dbReference>
<evidence type="ECO:0000256" key="9">
    <source>
        <dbReference type="ARBA" id="ARBA00022692"/>
    </source>
</evidence>
<comment type="similarity">
    <text evidence="3">Belongs to the glycosyltransferase 2 family. OpgH subfamily.</text>
</comment>
<evidence type="ECO:0000256" key="1">
    <source>
        <dbReference type="ARBA" id="ARBA00004429"/>
    </source>
</evidence>
<keyword evidence="10 12" id="KW-1133">Transmembrane helix</keyword>
<dbReference type="Gene3D" id="3.90.550.10">
    <property type="entry name" value="Spore Coat Polysaccharide Biosynthesis Protein SpsA, Chain A"/>
    <property type="match status" value="1"/>
</dbReference>
<protein>
    <recommendedName>
        <fullName evidence="4">Glucans biosynthesis glucosyltransferase H</fullName>
    </recommendedName>
</protein>
<evidence type="ECO:0000256" key="7">
    <source>
        <dbReference type="ARBA" id="ARBA00022676"/>
    </source>
</evidence>
<dbReference type="Pfam" id="PF13632">
    <property type="entry name" value="Glyco_trans_2_3"/>
    <property type="match status" value="1"/>
</dbReference>
<dbReference type="InterPro" id="IPR029044">
    <property type="entry name" value="Nucleotide-diphossugar_trans"/>
</dbReference>
<evidence type="ECO:0000313" key="15">
    <source>
        <dbReference type="Proteomes" id="UP001302719"/>
    </source>
</evidence>
<keyword evidence="15" id="KW-1185">Reference proteome</keyword>
<keyword evidence="7 14" id="KW-0328">Glycosyltransferase</keyword>
<evidence type="ECO:0000256" key="4">
    <source>
        <dbReference type="ARBA" id="ARBA00020585"/>
    </source>
</evidence>
<dbReference type="EMBL" id="CP116967">
    <property type="protein sequence ID" value="WNM58474.1"/>
    <property type="molecule type" value="Genomic_DNA"/>
</dbReference>
<comment type="subcellular location">
    <subcellularLocation>
        <location evidence="1">Cell inner membrane</location>
        <topology evidence="1">Multi-pass membrane protein</topology>
    </subcellularLocation>
</comment>
<evidence type="ECO:0000256" key="11">
    <source>
        <dbReference type="ARBA" id="ARBA00023136"/>
    </source>
</evidence>
<evidence type="ECO:0000256" key="5">
    <source>
        <dbReference type="ARBA" id="ARBA00022475"/>
    </source>
</evidence>
<feature type="domain" description="Glycosyltransferase 2-like" evidence="13">
    <location>
        <begin position="215"/>
        <end position="438"/>
    </location>
</feature>
<comment type="pathway">
    <text evidence="2">Glycan metabolism; osmoregulated periplasmic glucan (OPG) biosynthesis.</text>
</comment>
<dbReference type="KEGG" id="nall:PP769_01545"/>
<dbReference type="GO" id="GO:0016758">
    <property type="term" value="F:hexosyltransferase activity"/>
    <property type="evidence" value="ECO:0007669"/>
    <property type="project" value="TreeGrafter"/>
</dbReference>
<evidence type="ECO:0000256" key="8">
    <source>
        <dbReference type="ARBA" id="ARBA00022679"/>
    </source>
</evidence>
<name>A0AA96GH89_9BACT</name>
<evidence type="ECO:0000256" key="2">
    <source>
        <dbReference type="ARBA" id="ARBA00005001"/>
    </source>
</evidence>
<keyword evidence="5" id="KW-1003">Cell membrane</keyword>
<dbReference type="AlphaFoldDB" id="A0AA96GH89"/>
<feature type="transmembrane region" description="Helical" evidence="12">
    <location>
        <begin position="439"/>
        <end position="463"/>
    </location>
</feature>
<evidence type="ECO:0000256" key="3">
    <source>
        <dbReference type="ARBA" id="ARBA00009337"/>
    </source>
</evidence>
<evidence type="ECO:0000256" key="10">
    <source>
        <dbReference type="ARBA" id="ARBA00022989"/>
    </source>
</evidence>
<feature type="transmembrane region" description="Helical" evidence="12">
    <location>
        <begin position="65"/>
        <end position="89"/>
    </location>
</feature>
<dbReference type="NCBIfam" id="NF003958">
    <property type="entry name" value="PRK05454.2-1"/>
    <property type="match status" value="1"/>
</dbReference>
<keyword evidence="9 12" id="KW-0812">Transmembrane</keyword>
<evidence type="ECO:0000256" key="12">
    <source>
        <dbReference type="SAM" id="Phobius"/>
    </source>
</evidence>
<feature type="transmembrane region" description="Helical" evidence="12">
    <location>
        <begin position="32"/>
        <end position="53"/>
    </location>
</feature>
<dbReference type="GO" id="GO:0005886">
    <property type="term" value="C:plasma membrane"/>
    <property type="evidence" value="ECO:0007669"/>
    <property type="project" value="UniProtKB-SubCell"/>
</dbReference>
<dbReference type="PANTHER" id="PTHR43867:SF5">
    <property type="entry name" value="GLUCANS BIOSYNTHESIS GLUCOSYLTRANSFERASE H"/>
    <property type="match status" value="1"/>
</dbReference>
<evidence type="ECO:0000259" key="13">
    <source>
        <dbReference type="Pfam" id="PF13632"/>
    </source>
</evidence>
<feature type="transmembrane region" description="Helical" evidence="12">
    <location>
        <begin position="475"/>
        <end position="498"/>
    </location>
</feature>
<sequence length="707" mass="80265">MKGREATIAEAQHSLATPRRISWRIAAGLRRALLTVLVLIQSFVAASYMTAILPYHGGNFLEMAIIALFFVLFVWISVGFWIGMFGFVLRCFGGDRFSPLGRHSAAELSTQPLARTAVVMPIYHEPIQRTFGGIRAMYRSLEQTGQMEHFDFFILSDSRNPDVWLAEQAAWHRLCQELGAGGHLFYRRRSLNQHYKSGNIADFLRRWGSGYEYMIVLDADSLMGGSTLVTMVQLMQAEPQTGILQTSPTLINARSMFARVQQFANHIYGPLFTTGLASLQLGEAVYWGHNAILRTQAFMEHAGLKRLPGPGLFHGPILSHDFVEASFMGRGGYEVWLEPELSHSYEESPPTLVDDLQRDKRWAKGNLQHIWLMLFEPGLRPAHRMAFLNGIMSYLASPLWLIFLVLTTIEAARLVLYPINYFPEPHSLFPHWPEWNPEWAIILASSTLFLLFLPKFLAVIDVIRRRRSKQHGGIIRLLISVLLEIVVSTLLAPIRMLAHSRFVVEALLNTTLRWAGQNRTDETGWSAAILNQAPGTLIAGAWAAFAFWLDQMFFFWSLPVAAPLVFAAPTSVFLSRVGPGERLKNWGFLQVPEERHGSPLLDDVYARTYPQLETYTERSSPAIQAILDPVLNQVHQAMAHAHRGGKKQEMILALRKRCFQHGPHSLTQKELCHLVRDRASLQWLHEQAWQAPPDSYWGKALQHHFQH</sequence>
<reference evidence="14 15" key="1">
    <citation type="submission" date="2023-01" db="EMBL/GenBank/DDBJ databases">
        <title>Cultivation and genomic characterization of new, ubiquitous marine nitrite-oxidizing bacteria from the Nitrospirales.</title>
        <authorList>
            <person name="Mueller A.J."/>
            <person name="Daebeler A."/>
            <person name="Herbold C.W."/>
            <person name="Kirkegaard R.H."/>
            <person name="Daims H."/>
        </authorList>
    </citation>
    <scope>NUCLEOTIDE SEQUENCE [LARGE SCALE GENOMIC DNA]</scope>
    <source>
        <strain evidence="14 15">VA</strain>
    </source>
</reference>
<organism evidence="14 15">
    <name type="scientific">Candidatus Nitrospira allomarina</name>
    <dbReference type="NCBI Taxonomy" id="3020900"/>
    <lineage>
        <taxon>Bacteria</taxon>
        <taxon>Pseudomonadati</taxon>
        <taxon>Nitrospirota</taxon>
        <taxon>Nitrospiria</taxon>
        <taxon>Nitrospirales</taxon>
        <taxon>Nitrospiraceae</taxon>
        <taxon>Nitrospira</taxon>
    </lineage>
</organism>
<dbReference type="InterPro" id="IPR050321">
    <property type="entry name" value="Glycosyltr_2/OpgH_subfam"/>
</dbReference>
<dbReference type="NCBIfam" id="NF003962">
    <property type="entry name" value="PRK05454.2-5"/>
    <property type="match status" value="1"/>
</dbReference>
<keyword evidence="6" id="KW-0997">Cell inner membrane</keyword>
<gene>
    <name evidence="14" type="primary">mdoH</name>
    <name evidence="14" type="ORF">PP769_01545</name>
</gene>
<feature type="transmembrane region" description="Helical" evidence="12">
    <location>
        <begin position="553"/>
        <end position="574"/>
    </location>
</feature>
<feature type="transmembrane region" description="Helical" evidence="12">
    <location>
        <begin position="394"/>
        <end position="419"/>
    </location>
</feature>
<accession>A0AA96GH89</accession>
<evidence type="ECO:0000313" key="14">
    <source>
        <dbReference type="EMBL" id="WNM58474.1"/>
    </source>
</evidence>